<gene>
    <name evidence="2" type="ORF">JQN83_06560</name>
</gene>
<name>A0ABS3V4D5_9ACTN</name>
<keyword evidence="1" id="KW-1133">Transmembrane helix</keyword>
<organism evidence="2 3">
    <name type="scientific">Micromonospora antibiotica</name>
    <dbReference type="NCBI Taxonomy" id="2807623"/>
    <lineage>
        <taxon>Bacteria</taxon>
        <taxon>Bacillati</taxon>
        <taxon>Actinomycetota</taxon>
        <taxon>Actinomycetes</taxon>
        <taxon>Micromonosporales</taxon>
        <taxon>Micromonosporaceae</taxon>
        <taxon>Micromonospora</taxon>
    </lineage>
</organism>
<comment type="caution">
    <text evidence="2">The sequence shown here is derived from an EMBL/GenBank/DDBJ whole genome shotgun (WGS) entry which is preliminary data.</text>
</comment>
<evidence type="ECO:0000313" key="3">
    <source>
        <dbReference type="Proteomes" id="UP000671399"/>
    </source>
</evidence>
<evidence type="ECO:0000313" key="2">
    <source>
        <dbReference type="EMBL" id="MBO4160476.1"/>
    </source>
</evidence>
<dbReference type="EMBL" id="JAGFWR010000002">
    <property type="protein sequence ID" value="MBO4160476.1"/>
    <property type="molecule type" value="Genomic_DNA"/>
</dbReference>
<feature type="transmembrane region" description="Helical" evidence="1">
    <location>
        <begin position="20"/>
        <end position="37"/>
    </location>
</feature>
<dbReference type="Proteomes" id="UP000671399">
    <property type="component" value="Unassembled WGS sequence"/>
</dbReference>
<evidence type="ECO:0000256" key="1">
    <source>
        <dbReference type="SAM" id="Phobius"/>
    </source>
</evidence>
<protein>
    <submittedName>
        <fullName evidence="2">Uncharacterized protein</fullName>
    </submittedName>
</protein>
<sequence length="262" mass="28901">MAGTVRRIGHDVRRGRNLEAYAVTLVAAALAVVSAFGDLVPVEVLWSVLLAGIALLVYRITVPDERAGTLDAFLDDRVAFDARPFPDRLRTAQEVWVYAPSAVNILSPAHCDALRTSVLARPGGVVRVVLLDPASPAVEQAVRQLDDAVDFALQRLRPSITTTRGRLAAMAGWPVPGVVEHRVLDFNPGFSLVAIDPQSRHGRVIVELHGFHNESTSGRMHLEFHRRDSDRWYAYWIDQFRHIWAAARPVDADGRPGDQPGD</sequence>
<keyword evidence="3" id="KW-1185">Reference proteome</keyword>
<keyword evidence="1" id="KW-0472">Membrane</keyword>
<keyword evidence="1" id="KW-0812">Transmembrane</keyword>
<dbReference type="RefSeq" id="WP_208566134.1">
    <property type="nucleotide sequence ID" value="NZ_JAGFWR010000002.1"/>
</dbReference>
<proteinExistence type="predicted"/>
<reference evidence="2 3" key="1">
    <citation type="submission" date="2021-03" db="EMBL/GenBank/DDBJ databases">
        <authorList>
            <person name="Lee D.-H."/>
        </authorList>
    </citation>
    <scope>NUCLEOTIDE SEQUENCE [LARGE SCALE GENOMIC DNA]</scope>
    <source>
        <strain evidence="2 3">MMS20-R2-23</strain>
    </source>
</reference>
<accession>A0ABS3V4D5</accession>